<gene>
    <name evidence="14" type="ORF">LIER_15026</name>
</gene>
<feature type="domain" description="Thioredoxin" evidence="13">
    <location>
        <begin position="334"/>
        <end position="478"/>
    </location>
</feature>
<feature type="region of interest" description="Disordered" evidence="11">
    <location>
        <begin position="482"/>
        <end position="517"/>
    </location>
</feature>
<dbReference type="PRINTS" id="PR00421">
    <property type="entry name" value="THIOREDOXIN"/>
</dbReference>
<evidence type="ECO:0000256" key="3">
    <source>
        <dbReference type="ARBA" id="ARBA00006347"/>
    </source>
</evidence>
<dbReference type="PROSITE" id="PS00194">
    <property type="entry name" value="THIOREDOXIN_1"/>
    <property type="match status" value="2"/>
</dbReference>
<keyword evidence="6" id="KW-0677">Repeat</keyword>
<dbReference type="SUPFAM" id="SSF52833">
    <property type="entry name" value="Thioredoxin-like"/>
    <property type="match status" value="4"/>
</dbReference>
<protein>
    <recommendedName>
        <fullName evidence="4">protein disulfide-isomerase</fullName>
        <ecNumber evidence="4">5.3.4.1</ecNumber>
    </recommendedName>
</protein>
<dbReference type="GO" id="GO:0003756">
    <property type="term" value="F:protein disulfide isomerase activity"/>
    <property type="evidence" value="ECO:0007669"/>
    <property type="project" value="UniProtKB-EC"/>
</dbReference>
<keyword evidence="9 10" id="KW-0676">Redox-active center</keyword>
<organism evidence="14 15">
    <name type="scientific">Lithospermum erythrorhizon</name>
    <name type="common">Purple gromwell</name>
    <name type="synonym">Lithospermum officinale var. erythrorhizon</name>
    <dbReference type="NCBI Taxonomy" id="34254"/>
    <lineage>
        <taxon>Eukaryota</taxon>
        <taxon>Viridiplantae</taxon>
        <taxon>Streptophyta</taxon>
        <taxon>Embryophyta</taxon>
        <taxon>Tracheophyta</taxon>
        <taxon>Spermatophyta</taxon>
        <taxon>Magnoliopsida</taxon>
        <taxon>eudicotyledons</taxon>
        <taxon>Gunneridae</taxon>
        <taxon>Pentapetalae</taxon>
        <taxon>asterids</taxon>
        <taxon>lamiids</taxon>
        <taxon>Boraginales</taxon>
        <taxon>Boraginaceae</taxon>
        <taxon>Boraginoideae</taxon>
        <taxon>Lithospermeae</taxon>
        <taxon>Lithospermum</taxon>
    </lineage>
</organism>
<dbReference type="Gene3D" id="3.40.30.10">
    <property type="entry name" value="Glutaredoxin"/>
    <property type="match status" value="4"/>
</dbReference>
<dbReference type="GO" id="GO:0006457">
    <property type="term" value="P:protein folding"/>
    <property type="evidence" value="ECO:0007669"/>
    <property type="project" value="TreeGrafter"/>
</dbReference>
<evidence type="ECO:0000259" key="13">
    <source>
        <dbReference type="PROSITE" id="PS51352"/>
    </source>
</evidence>
<comment type="caution">
    <text evidence="14">The sequence shown here is derived from an EMBL/GenBank/DDBJ whole genome shotgun (WGS) entry which is preliminary data.</text>
</comment>
<dbReference type="Pfam" id="PF00085">
    <property type="entry name" value="Thioredoxin"/>
    <property type="match status" value="2"/>
</dbReference>
<dbReference type="CDD" id="cd02982">
    <property type="entry name" value="PDI_b'_family"/>
    <property type="match status" value="1"/>
</dbReference>
<proteinExistence type="inferred from homology"/>
<feature type="chain" id="PRO_5043819823" description="protein disulfide-isomerase" evidence="12">
    <location>
        <begin position="23"/>
        <end position="517"/>
    </location>
</feature>
<dbReference type="PANTHER" id="PTHR18929:SF132">
    <property type="entry name" value="PROTEIN DISULFIDE-ISOMERASE A3"/>
    <property type="match status" value="1"/>
</dbReference>
<evidence type="ECO:0000256" key="1">
    <source>
        <dbReference type="ARBA" id="ARBA00001182"/>
    </source>
</evidence>
<evidence type="ECO:0000256" key="9">
    <source>
        <dbReference type="ARBA" id="ARBA00023284"/>
    </source>
</evidence>
<sequence>MKSGRFLGCIFVIIFLFFVASAAEVEKEHVLTLDHSNFSQTVKQHDFIVVEFYAPWCGHCQKLAPEYEKAASVLSSHDPPIVLAKVDVNEEQNKEIAIIFQINGFPTLKVLRNGGKIVQEYKGPREADGIIFTLKKLLGPASAEIKSADDVASQFDEKKIFIVGVFPKFSGEEFEKFSIVAETLRSDYDFGHTQDAKHLPRGEEVSKPTLRLFKPFDELFVDFQDFDVNAIKKFIEASSIPLVSIFDENPENHPYVNKFFTSPEDKAMLFLNFSTDHNSFESKYQDAATFYKGKGIRFLMGDAHSSGKAFKFFGLAEDQTPLLLILQNNGTKYLKAHIQADQIASWLNDYENGNLKPYIKSEPIPEANDELVKVVVADSLHDMVFNSGKNVLLEFYAPWCGHCKRLAPILEEAAVLYENTTDFMIAKMDAIANDVPGDIFEVKGYPTLYFISADGKVTKYEWDLIKDDIIYFIENKHGKPIQQDTTEKDTIKQQESTVEDTIKSSSVGEASSVKDEL</sequence>
<dbReference type="GO" id="GO:0005788">
    <property type="term" value="C:endoplasmic reticulum lumen"/>
    <property type="evidence" value="ECO:0007669"/>
    <property type="project" value="UniProtKB-SubCell"/>
</dbReference>
<accession>A0AAV3Q1A0</accession>
<evidence type="ECO:0000313" key="15">
    <source>
        <dbReference type="Proteomes" id="UP001454036"/>
    </source>
</evidence>
<dbReference type="Proteomes" id="UP001454036">
    <property type="component" value="Unassembled WGS sequence"/>
</dbReference>
<keyword evidence="10" id="KW-1015">Disulfide bond</keyword>
<dbReference type="InterPro" id="IPR005792">
    <property type="entry name" value="Prot_disulphide_isomerase"/>
</dbReference>
<evidence type="ECO:0000256" key="12">
    <source>
        <dbReference type="SAM" id="SignalP"/>
    </source>
</evidence>
<keyword evidence="5 12" id="KW-0732">Signal</keyword>
<evidence type="ECO:0000256" key="7">
    <source>
        <dbReference type="ARBA" id="ARBA00022824"/>
    </source>
</evidence>
<dbReference type="EMBL" id="BAABME010003201">
    <property type="protein sequence ID" value="GAA0157852.1"/>
    <property type="molecule type" value="Genomic_DNA"/>
</dbReference>
<dbReference type="GO" id="GO:0034976">
    <property type="term" value="P:response to endoplasmic reticulum stress"/>
    <property type="evidence" value="ECO:0007669"/>
    <property type="project" value="TreeGrafter"/>
</dbReference>
<dbReference type="CDD" id="cd02995">
    <property type="entry name" value="PDI_a_PDI_a'_C"/>
    <property type="match status" value="1"/>
</dbReference>
<evidence type="ECO:0000256" key="8">
    <source>
        <dbReference type="ARBA" id="ARBA00023235"/>
    </source>
</evidence>
<dbReference type="EC" id="5.3.4.1" evidence="4"/>
<dbReference type="FunFam" id="3.40.30.10:FF:000152">
    <property type="entry name" value="Protein disulfide-isomerase"/>
    <property type="match status" value="1"/>
</dbReference>
<dbReference type="FunFam" id="3.40.30.10:FF:000184">
    <property type="entry name" value="Protein disulfide-isomerase"/>
    <property type="match status" value="1"/>
</dbReference>
<evidence type="ECO:0000313" key="14">
    <source>
        <dbReference type="EMBL" id="GAA0157852.1"/>
    </source>
</evidence>
<reference evidence="14 15" key="1">
    <citation type="submission" date="2024-01" db="EMBL/GenBank/DDBJ databases">
        <title>The complete chloroplast genome sequence of Lithospermum erythrorhizon: insights into the phylogenetic relationship among Boraginaceae species and the maternal lineages of purple gromwells.</title>
        <authorList>
            <person name="Okada T."/>
            <person name="Watanabe K."/>
        </authorList>
    </citation>
    <scope>NUCLEOTIDE SEQUENCE [LARGE SCALE GENOMIC DNA]</scope>
</reference>
<evidence type="ECO:0000256" key="4">
    <source>
        <dbReference type="ARBA" id="ARBA00012723"/>
    </source>
</evidence>
<evidence type="ECO:0000256" key="2">
    <source>
        <dbReference type="ARBA" id="ARBA00004319"/>
    </source>
</evidence>
<comment type="catalytic activity">
    <reaction evidence="1">
        <text>Catalyzes the rearrangement of -S-S- bonds in proteins.</text>
        <dbReference type="EC" id="5.3.4.1"/>
    </reaction>
</comment>
<dbReference type="Pfam" id="PF13848">
    <property type="entry name" value="Thioredoxin_6"/>
    <property type="match status" value="1"/>
</dbReference>
<comment type="subcellular location">
    <subcellularLocation>
        <location evidence="2">Endoplasmic reticulum lumen</location>
    </subcellularLocation>
</comment>
<dbReference type="PANTHER" id="PTHR18929">
    <property type="entry name" value="PROTEIN DISULFIDE ISOMERASE"/>
    <property type="match status" value="1"/>
</dbReference>
<dbReference type="InterPro" id="IPR017937">
    <property type="entry name" value="Thioredoxin_CS"/>
</dbReference>
<evidence type="ECO:0000256" key="5">
    <source>
        <dbReference type="ARBA" id="ARBA00022729"/>
    </source>
</evidence>
<feature type="domain" description="Thioredoxin" evidence="13">
    <location>
        <begin position="16"/>
        <end position="139"/>
    </location>
</feature>
<comment type="similarity">
    <text evidence="3">Belongs to the protein disulfide isomerase family.</text>
</comment>
<evidence type="ECO:0000256" key="10">
    <source>
        <dbReference type="PIRSR" id="PIRSR605792-51"/>
    </source>
</evidence>
<feature type="disulfide bond" description="Redox-active" evidence="10">
    <location>
        <begin position="400"/>
        <end position="403"/>
    </location>
</feature>
<dbReference type="NCBIfam" id="TIGR01130">
    <property type="entry name" value="ER_PDI_fam"/>
    <property type="match status" value="1"/>
</dbReference>
<keyword evidence="8" id="KW-0413">Isomerase</keyword>
<evidence type="ECO:0000256" key="11">
    <source>
        <dbReference type="SAM" id="MobiDB-lite"/>
    </source>
</evidence>
<keyword evidence="7" id="KW-0256">Endoplasmic reticulum</keyword>
<dbReference type="InterPro" id="IPR036249">
    <property type="entry name" value="Thioredoxin-like_sf"/>
</dbReference>
<dbReference type="AlphaFoldDB" id="A0AAV3Q1A0"/>
<dbReference type="CDD" id="cd02981">
    <property type="entry name" value="PDI_b_family"/>
    <property type="match status" value="1"/>
</dbReference>
<dbReference type="InterPro" id="IPR013766">
    <property type="entry name" value="Thioredoxin_domain"/>
</dbReference>
<dbReference type="FunFam" id="3.40.30.10:FF:000150">
    <property type="entry name" value="Protein disulfide-isomerase"/>
    <property type="match status" value="1"/>
</dbReference>
<feature type="signal peptide" evidence="12">
    <location>
        <begin position="1"/>
        <end position="22"/>
    </location>
</feature>
<dbReference type="PROSITE" id="PS51352">
    <property type="entry name" value="THIOREDOXIN_2"/>
    <property type="match status" value="2"/>
</dbReference>
<dbReference type="CDD" id="cd02961">
    <property type="entry name" value="PDI_a_family"/>
    <property type="match status" value="1"/>
</dbReference>
<name>A0AAV3Q1A0_LITER</name>
<evidence type="ECO:0000256" key="6">
    <source>
        <dbReference type="ARBA" id="ARBA00022737"/>
    </source>
</evidence>
<keyword evidence="15" id="KW-1185">Reference proteome</keyword>
<feature type="disulfide bond" description="Redox-active" evidence="10">
    <location>
        <begin position="57"/>
        <end position="60"/>
    </location>
</feature>